<gene>
    <name evidence="2" type="ORF">NY151_03135</name>
</gene>
<dbReference type="InterPro" id="IPR036866">
    <property type="entry name" value="RibonucZ/Hydroxyglut_hydro"/>
</dbReference>
<dbReference type="RefSeq" id="WP_077083851.1">
    <property type="nucleotide sequence ID" value="NZ_CP116614.1"/>
</dbReference>
<sequence length="390" mass="45157">MIERIFYPVGQGAFYVEKHGKRNIVYDCGSTTSKSKVEKEKIIRDAFSKNETVDILFISHLDQDHVNMIPLLKDRVHIKRVVMPLLDPKEEAFLSFIYGDGNNYLVKLIRNPKGFFGEGTLITHVDSYKEGDDVDIPFEEVPTEMLKSGTPIPFSNGCGFDWIFVPYNFKHEERRELFIRRLQGEFPCLTNEVFDDFLNDLQKKSAFALDVLCEAACSSRDPEKIGKKIKKIYKELTGKDSINENSMLLYSGPRSKKHPYFYSCFYWRNTFKIFPFNCDRIRERVGCIYTGDANLKDDEMLRAFKASMKSFGDRVGTMQIPHHGSFNNYSKEIFDIFKKPLVCPISHGIENKFNHPSIEVLLDIFNDKSFPVSVTEDPDSKFVEEIEVKK</sequence>
<feature type="domain" description="Metallo-beta-lactamase" evidence="1">
    <location>
        <begin position="13"/>
        <end position="100"/>
    </location>
</feature>
<dbReference type="SUPFAM" id="SSF56281">
    <property type="entry name" value="Metallo-hydrolase/oxidoreductase"/>
    <property type="match status" value="1"/>
</dbReference>
<name>A0AAE9XJY1_PORGN</name>
<dbReference type="InterPro" id="IPR052159">
    <property type="entry name" value="Competence_DNA_uptake"/>
</dbReference>
<dbReference type="PANTHER" id="PTHR30619">
    <property type="entry name" value="DNA INTERNALIZATION/COMPETENCE PROTEIN COMEC/REC2"/>
    <property type="match status" value="1"/>
</dbReference>
<dbReference type="Gene3D" id="3.60.15.10">
    <property type="entry name" value="Ribonuclease Z/Hydroxyacylglutathione hydrolase-like"/>
    <property type="match status" value="2"/>
</dbReference>
<evidence type="ECO:0000259" key="1">
    <source>
        <dbReference type="Pfam" id="PF00753"/>
    </source>
</evidence>
<organism evidence="2 3">
    <name type="scientific">Porphyromonas gingivalis</name>
    <name type="common">Bacteroides gingivalis</name>
    <dbReference type="NCBI Taxonomy" id="837"/>
    <lineage>
        <taxon>Bacteria</taxon>
        <taxon>Pseudomonadati</taxon>
        <taxon>Bacteroidota</taxon>
        <taxon>Bacteroidia</taxon>
        <taxon>Bacteroidales</taxon>
        <taxon>Porphyromonadaceae</taxon>
        <taxon>Porphyromonas</taxon>
    </lineage>
</organism>
<protein>
    <submittedName>
        <fullName evidence="2">MBL fold metallo-hydrolase</fullName>
    </submittedName>
</protein>
<dbReference type="PANTHER" id="PTHR30619:SF1">
    <property type="entry name" value="RECOMBINATION PROTEIN 2"/>
    <property type="match status" value="1"/>
</dbReference>
<dbReference type="InterPro" id="IPR001279">
    <property type="entry name" value="Metallo-B-lactamas"/>
</dbReference>
<accession>A0AAE9XJY1</accession>
<dbReference type="EMBL" id="CP116614">
    <property type="protein sequence ID" value="WCG03744.1"/>
    <property type="molecule type" value="Genomic_DNA"/>
</dbReference>
<dbReference type="Pfam" id="PF00753">
    <property type="entry name" value="Lactamase_B"/>
    <property type="match status" value="1"/>
</dbReference>
<dbReference type="AlphaFoldDB" id="A0AAE9XJY1"/>
<dbReference type="Proteomes" id="UP001179501">
    <property type="component" value="Chromosome"/>
</dbReference>
<evidence type="ECO:0000313" key="2">
    <source>
        <dbReference type="EMBL" id="WCG03744.1"/>
    </source>
</evidence>
<reference evidence="2" key="1">
    <citation type="submission" date="2023-01" db="EMBL/GenBank/DDBJ databases">
        <title>Phages are important unrecognized players in the ecology of the oral pathogen Porphyromonas gingivalis.</title>
        <authorList>
            <person name="Matrishin C.B."/>
            <person name="Kauffman K.M."/>
        </authorList>
    </citation>
    <scope>NUCLEOTIDE SEQUENCE</scope>
    <source>
        <strain evidence="2">ATCC 49417</strain>
    </source>
</reference>
<evidence type="ECO:0000313" key="3">
    <source>
        <dbReference type="Proteomes" id="UP001179501"/>
    </source>
</evidence>
<proteinExistence type="predicted"/>